<organism evidence="2 3">
    <name type="scientific">Mobilicoccus pelagius NBRC 104925</name>
    <dbReference type="NCBI Taxonomy" id="1089455"/>
    <lineage>
        <taxon>Bacteria</taxon>
        <taxon>Bacillati</taxon>
        <taxon>Actinomycetota</taxon>
        <taxon>Actinomycetes</taxon>
        <taxon>Micrococcales</taxon>
        <taxon>Dermatophilaceae</taxon>
        <taxon>Mobilicoccus</taxon>
    </lineage>
</organism>
<comment type="caution">
    <text evidence="2">The sequence shown here is derived from an EMBL/GenBank/DDBJ whole genome shotgun (WGS) entry which is preliminary data.</text>
</comment>
<proteinExistence type="predicted"/>
<protein>
    <recommendedName>
        <fullName evidence="1">Dienelactone hydrolase domain-containing protein</fullName>
    </recommendedName>
</protein>
<name>H5UW43_9MICO</name>
<dbReference type="RefSeq" id="WP_009760608.1">
    <property type="nucleotide sequence ID" value="NZ_BAFE01000094.1"/>
</dbReference>
<accession>H5UW43</accession>
<dbReference type="InterPro" id="IPR002925">
    <property type="entry name" value="Dienelactn_hydro"/>
</dbReference>
<keyword evidence="3" id="KW-1185">Reference proteome</keyword>
<dbReference type="EMBL" id="BAFE01000094">
    <property type="protein sequence ID" value="GAB49951.1"/>
    <property type="molecule type" value="Genomic_DNA"/>
</dbReference>
<sequence>MSRVLRREPLERAIHTLRRGRRPVEAVVVTLHGGPERGFRRTAAWNAAYLRLLPFGRRIRELSGDRIAIVHVRHTQTGWNGGEQTTLGQARILLADLARREPELPVGLLGHSLGGRTALAAAGHSQVTSVAALAPWVTPHDAVDHLVGRDVLVVQGNRDLICPKHKTDAFVDRLRDAGGDVDYEILAGCGHGMYRRASQWHDLAAHHLVRTLLPEG</sequence>
<evidence type="ECO:0000313" key="3">
    <source>
        <dbReference type="Proteomes" id="UP000004367"/>
    </source>
</evidence>
<gene>
    <name evidence="2" type="ORF">MOPEL_135_01890</name>
</gene>
<evidence type="ECO:0000313" key="2">
    <source>
        <dbReference type="EMBL" id="GAB49951.1"/>
    </source>
</evidence>
<reference evidence="2 3" key="1">
    <citation type="submission" date="2012-02" db="EMBL/GenBank/DDBJ databases">
        <title>Whole genome shotgun sequence of Mobilicoccus pelagius NBRC 104925.</title>
        <authorList>
            <person name="Yoshida Y."/>
            <person name="Hosoyama A."/>
            <person name="Tsuchikane K."/>
            <person name="Katsumata H."/>
            <person name="Yamazaki S."/>
            <person name="Fujita N."/>
        </authorList>
    </citation>
    <scope>NUCLEOTIDE SEQUENCE [LARGE SCALE GENOMIC DNA]</scope>
    <source>
        <strain evidence="2 3">NBRC 104925</strain>
    </source>
</reference>
<dbReference type="Gene3D" id="3.40.50.1820">
    <property type="entry name" value="alpha/beta hydrolase"/>
    <property type="match status" value="1"/>
</dbReference>
<dbReference type="eggNOG" id="COG2267">
    <property type="taxonomic scope" value="Bacteria"/>
</dbReference>
<dbReference type="AlphaFoldDB" id="H5UW43"/>
<dbReference type="STRING" id="1089455.MOPEL_135_01890"/>
<feature type="domain" description="Dienelactone hydrolase" evidence="1">
    <location>
        <begin position="102"/>
        <end position="199"/>
    </location>
</feature>
<dbReference type="InterPro" id="IPR029058">
    <property type="entry name" value="AB_hydrolase_fold"/>
</dbReference>
<evidence type="ECO:0000259" key="1">
    <source>
        <dbReference type="Pfam" id="PF01738"/>
    </source>
</evidence>
<dbReference type="GO" id="GO:0016787">
    <property type="term" value="F:hydrolase activity"/>
    <property type="evidence" value="ECO:0007669"/>
    <property type="project" value="InterPro"/>
</dbReference>
<dbReference type="Proteomes" id="UP000004367">
    <property type="component" value="Unassembled WGS sequence"/>
</dbReference>
<dbReference type="SUPFAM" id="SSF53474">
    <property type="entry name" value="alpha/beta-Hydrolases"/>
    <property type="match status" value="1"/>
</dbReference>
<dbReference type="Pfam" id="PF01738">
    <property type="entry name" value="DLH"/>
    <property type="match status" value="1"/>
</dbReference>